<proteinExistence type="predicted"/>
<dbReference type="Gene3D" id="3.10.450.30">
    <property type="entry name" value="Microbial ribonucleases"/>
    <property type="match status" value="1"/>
</dbReference>
<accession>A0A6A6WTM6</accession>
<evidence type="ECO:0000313" key="4">
    <source>
        <dbReference type="EMBL" id="KAF2787147.1"/>
    </source>
</evidence>
<dbReference type="GO" id="GO:0003723">
    <property type="term" value="F:RNA binding"/>
    <property type="evidence" value="ECO:0007669"/>
    <property type="project" value="InterPro"/>
</dbReference>
<reference evidence="4" key="1">
    <citation type="journal article" date="2020" name="Stud. Mycol.">
        <title>101 Dothideomycetes genomes: a test case for predicting lifestyles and emergence of pathogens.</title>
        <authorList>
            <person name="Haridas S."/>
            <person name="Albert R."/>
            <person name="Binder M."/>
            <person name="Bloem J."/>
            <person name="Labutti K."/>
            <person name="Salamov A."/>
            <person name="Andreopoulos B."/>
            <person name="Baker S."/>
            <person name="Barry K."/>
            <person name="Bills G."/>
            <person name="Bluhm B."/>
            <person name="Cannon C."/>
            <person name="Castanera R."/>
            <person name="Culley D."/>
            <person name="Daum C."/>
            <person name="Ezra D."/>
            <person name="Gonzalez J."/>
            <person name="Henrissat B."/>
            <person name="Kuo A."/>
            <person name="Liang C."/>
            <person name="Lipzen A."/>
            <person name="Lutzoni F."/>
            <person name="Magnuson J."/>
            <person name="Mondo S."/>
            <person name="Nolan M."/>
            <person name="Ohm R."/>
            <person name="Pangilinan J."/>
            <person name="Park H.-J."/>
            <person name="Ramirez L."/>
            <person name="Alfaro M."/>
            <person name="Sun H."/>
            <person name="Tritt A."/>
            <person name="Yoshinaga Y."/>
            <person name="Zwiers L.-H."/>
            <person name="Turgeon B."/>
            <person name="Goodwin S."/>
            <person name="Spatafora J."/>
            <person name="Crous P."/>
            <person name="Grigoriev I."/>
        </authorList>
    </citation>
    <scope>NUCLEOTIDE SEQUENCE</scope>
    <source>
        <strain evidence="4">CBS 109.77</strain>
    </source>
</reference>
<dbReference type="EMBL" id="MU002355">
    <property type="protein sequence ID" value="KAF2787147.1"/>
    <property type="molecule type" value="Genomic_DNA"/>
</dbReference>
<evidence type="ECO:0000313" key="5">
    <source>
        <dbReference type="Proteomes" id="UP000799757"/>
    </source>
</evidence>
<dbReference type="InterPro" id="IPR016191">
    <property type="entry name" value="Ribonuclease/ribotoxin"/>
</dbReference>
<dbReference type="Proteomes" id="UP000799757">
    <property type="component" value="Unassembled WGS sequence"/>
</dbReference>
<keyword evidence="3" id="KW-0732">Signal</keyword>
<dbReference type="GO" id="GO:0004540">
    <property type="term" value="F:RNA nuclease activity"/>
    <property type="evidence" value="ECO:0007669"/>
    <property type="project" value="InterPro"/>
</dbReference>
<feature type="signal peptide" evidence="3">
    <location>
        <begin position="1"/>
        <end position="22"/>
    </location>
</feature>
<evidence type="ECO:0000256" key="2">
    <source>
        <dbReference type="ARBA" id="ARBA00022801"/>
    </source>
</evidence>
<evidence type="ECO:0000256" key="1">
    <source>
        <dbReference type="ARBA" id="ARBA00022722"/>
    </source>
</evidence>
<dbReference type="GO" id="GO:0016787">
    <property type="term" value="F:hydrolase activity"/>
    <property type="evidence" value="ECO:0007669"/>
    <property type="project" value="UniProtKB-KW"/>
</dbReference>
<gene>
    <name evidence="4" type="ORF">K505DRAFT_343185</name>
</gene>
<name>A0A6A6WTM6_9PLEO</name>
<organism evidence="4 5">
    <name type="scientific">Melanomma pulvis-pyrius CBS 109.77</name>
    <dbReference type="NCBI Taxonomy" id="1314802"/>
    <lineage>
        <taxon>Eukaryota</taxon>
        <taxon>Fungi</taxon>
        <taxon>Dikarya</taxon>
        <taxon>Ascomycota</taxon>
        <taxon>Pezizomycotina</taxon>
        <taxon>Dothideomycetes</taxon>
        <taxon>Pleosporomycetidae</taxon>
        <taxon>Pleosporales</taxon>
        <taxon>Melanommataceae</taxon>
        <taxon>Melanomma</taxon>
    </lineage>
</organism>
<keyword evidence="5" id="KW-1185">Reference proteome</keyword>
<keyword evidence="1" id="KW-0540">Nuclease</keyword>
<protein>
    <submittedName>
        <fullName evidence="4">Uncharacterized protein</fullName>
    </submittedName>
</protein>
<evidence type="ECO:0000256" key="3">
    <source>
        <dbReference type="SAM" id="SignalP"/>
    </source>
</evidence>
<sequence>MRSILEFGSAALLFTLLAPATARTVAKVTVEIDINEGIANSHEASGSYDLLSDTTQSIIVAGANKNRQHPIEIEIEEEVDAGNNVTAALANVPASVTCLSGTVIPKSFIDKAILRILGDSTVTPNIPAICPYGGNPPTPTACACKAIQDTTSPDPKDQYFPGDFKNLEPVFKDAAGEKLKNLIYFPLLKANKPLGGGAWPEKQFGCSGSYSPGTWRIVLRKPVTGAITWVGVMEHPTNCPTGFKNCFKPCV</sequence>
<dbReference type="SUPFAM" id="SSF53933">
    <property type="entry name" value="Microbial ribonucleases"/>
    <property type="match status" value="1"/>
</dbReference>
<keyword evidence="2" id="KW-0378">Hydrolase</keyword>
<feature type="chain" id="PRO_5025588508" evidence="3">
    <location>
        <begin position="23"/>
        <end position="251"/>
    </location>
</feature>
<dbReference type="AlphaFoldDB" id="A0A6A6WTM6"/>